<protein>
    <recommendedName>
        <fullName evidence="1">Rv3660c-like CheY-like N-terminal domain-containing protein</fullName>
    </recommendedName>
</protein>
<dbReference type="Proteomes" id="UP001597018">
    <property type="component" value="Unassembled WGS sequence"/>
</dbReference>
<proteinExistence type="predicted"/>
<dbReference type="Pfam" id="PF26563">
    <property type="entry name" value="Rv3660c_N"/>
    <property type="match status" value="1"/>
</dbReference>
<accession>A0ABW3FZZ2</accession>
<evidence type="ECO:0000313" key="2">
    <source>
        <dbReference type="EMBL" id="MFD0923238.1"/>
    </source>
</evidence>
<sequence length="328" mass="35056">MSCFVLLITDLNAVHHEIASHTRGIRLVTREPHQLTRQDWDSAAVVLVDAQAAPILRARPQPLPHRDAVTLLVDPEDHAEADMYRHALDLGASHLITIPDAAGALRKQISQVVDSPRMVVAILDPAPTGESGTITTACLALASAAAGEHLGLLDARHSSVDLHAALTCARFDLLPAGRGSVHVLFAPDEHPPTAEEIRQTMTDLAHQHAVTLVHLDPHQPHTRALLDGVDLVIVPVSSQTATEPHGRDVVSAARRHTPHVHVHITGADLHGDLAEAIAAGSGASMSASTRGAVPTDSSHWSAALTDGSHHRRLWEVIARHRPRAGRTT</sequence>
<reference evidence="3" key="1">
    <citation type="journal article" date="2019" name="Int. J. Syst. Evol. Microbiol.">
        <title>The Global Catalogue of Microorganisms (GCM) 10K type strain sequencing project: providing services to taxonomists for standard genome sequencing and annotation.</title>
        <authorList>
            <consortium name="The Broad Institute Genomics Platform"/>
            <consortium name="The Broad Institute Genome Sequencing Center for Infectious Disease"/>
            <person name="Wu L."/>
            <person name="Ma J."/>
        </authorList>
    </citation>
    <scope>NUCLEOTIDE SEQUENCE [LARGE SCALE GENOMIC DNA]</scope>
    <source>
        <strain evidence="3">CCUG 56401</strain>
    </source>
</reference>
<dbReference type="InterPro" id="IPR059050">
    <property type="entry name" value="Rv3660c_N"/>
</dbReference>
<dbReference type="EMBL" id="JBHTIW010000030">
    <property type="protein sequence ID" value="MFD0923238.1"/>
    <property type="molecule type" value="Genomic_DNA"/>
</dbReference>
<comment type="caution">
    <text evidence="2">The sequence shown here is derived from an EMBL/GenBank/DDBJ whole genome shotgun (WGS) entry which is preliminary data.</text>
</comment>
<gene>
    <name evidence="2" type="ORF">ACFQ16_26135</name>
</gene>
<keyword evidence="3" id="KW-1185">Reference proteome</keyword>
<evidence type="ECO:0000313" key="3">
    <source>
        <dbReference type="Proteomes" id="UP001597018"/>
    </source>
</evidence>
<organism evidence="2 3">
    <name type="scientific">Saccharopolyspora rosea</name>
    <dbReference type="NCBI Taxonomy" id="524884"/>
    <lineage>
        <taxon>Bacteria</taxon>
        <taxon>Bacillati</taxon>
        <taxon>Actinomycetota</taxon>
        <taxon>Actinomycetes</taxon>
        <taxon>Pseudonocardiales</taxon>
        <taxon>Pseudonocardiaceae</taxon>
        <taxon>Saccharopolyspora</taxon>
    </lineage>
</organism>
<dbReference type="RefSeq" id="WP_345601280.1">
    <property type="nucleotide sequence ID" value="NZ_BAABLT010000032.1"/>
</dbReference>
<evidence type="ECO:0000259" key="1">
    <source>
        <dbReference type="Pfam" id="PF26563"/>
    </source>
</evidence>
<name>A0ABW3FZZ2_9PSEU</name>
<feature type="domain" description="Rv3660c-like CheY-like N-terminal" evidence="1">
    <location>
        <begin position="25"/>
        <end position="115"/>
    </location>
</feature>